<evidence type="ECO:0000313" key="3">
    <source>
        <dbReference type="Proteomes" id="UP001276659"/>
    </source>
</evidence>
<feature type="compositionally biased region" description="Low complexity" evidence="1">
    <location>
        <begin position="18"/>
        <end position="63"/>
    </location>
</feature>
<dbReference type="Proteomes" id="UP001276659">
    <property type="component" value="Unassembled WGS sequence"/>
</dbReference>
<gene>
    <name evidence="2" type="ORF">OEA41_001010</name>
</gene>
<dbReference type="AlphaFoldDB" id="A0AAE0DRN8"/>
<reference evidence="2" key="1">
    <citation type="submission" date="2022-11" db="EMBL/GenBank/DDBJ databases">
        <title>Chromosomal genome sequence assembly and mating type (MAT) locus characterization of the leprose asexual lichenized fungus Lepraria neglecta (Nyl.) Erichsen.</title>
        <authorList>
            <person name="Allen J.L."/>
            <person name="Pfeffer B."/>
        </authorList>
    </citation>
    <scope>NUCLEOTIDE SEQUENCE</scope>
    <source>
        <strain evidence="2">Allen 5258</strain>
    </source>
</reference>
<dbReference type="EMBL" id="JASNWA010000003">
    <property type="protein sequence ID" value="KAK3178873.1"/>
    <property type="molecule type" value="Genomic_DNA"/>
</dbReference>
<evidence type="ECO:0000256" key="1">
    <source>
        <dbReference type="SAM" id="MobiDB-lite"/>
    </source>
</evidence>
<accession>A0AAE0DRN8</accession>
<organism evidence="2 3">
    <name type="scientific">Lepraria neglecta</name>
    <dbReference type="NCBI Taxonomy" id="209136"/>
    <lineage>
        <taxon>Eukaryota</taxon>
        <taxon>Fungi</taxon>
        <taxon>Dikarya</taxon>
        <taxon>Ascomycota</taxon>
        <taxon>Pezizomycotina</taxon>
        <taxon>Lecanoromycetes</taxon>
        <taxon>OSLEUM clade</taxon>
        <taxon>Lecanoromycetidae</taxon>
        <taxon>Lecanorales</taxon>
        <taxon>Lecanorineae</taxon>
        <taxon>Stereocaulaceae</taxon>
        <taxon>Lepraria</taxon>
    </lineage>
</organism>
<name>A0AAE0DRN8_9LECA</name>
<proteinExistence type="predicted"/>
<sequence>MGAASGVDTKEDAVKLPASGASSDAAEAALTAIHKSYSASPSDTASSTAAARSSMVNSSDDSSALCLPTRPEGSTPLPINGNHISAPVATEPVPAGAATYTPQTPGVFDNTNFSDWMEKQKAGNTLLSKWIKIASGNYCYKPGPIMPAGTDPNTVKGENLVLYNFPTGWTLDIRGVTFIIDITDQNKDQRPAAMIYVIQAENMTILGGTI</sequence>
<feature type="region of interest" description="Disordered" evidence="1">
    <location>
        <begin position="1"/>
        <end position="88"/>
    </location>
</feature>
<comment type="caution">
    <text evidence="2">The sequence shown here is derived from an EMBL/GenBank/DDBJ whole genome shotgun (WGS) entry which is preliminary data.</text>
</comment>
<keyword evidence="3" id="KW-1185">Reference proteome</keyword>
<protein>
    <submittedName>
        <fullName evidence="2">Uncharacterized protein</fullName>
    </submittedName>
</protein>
<evidence type="ECO:0000313" key="2">
    <source>
        <dbReference type="EMBL" id="KAK3178873.1"/>
    </source>
</evidence>